<comment type="caution">
    <text evidence="1">The sequence shown here is derived from an EMBL/GenBank/DDBJ whole genome shotgun (WGS) entry which is preliminary data.</text>
</comment>
<dbReference type="EMBL" id="LQOW01000034">
    <property type="protein sequence ID" value="ORV55541.1"/>
    <property type="molecule type" value="Genomic_DNA"/>
</dbReference>
<dbReference type="Proteomes" id="UP000194000">
    <property type="component" value="Unassembled WGS sequence"/>
</dbReference>
<name>A0A1X1UFG6_9MYCO</name>
<evidence type="ECO:0000313" key="1">
    <source>
        <dbReference type="EMBL" id="ORV55541.1"/>
    </source>
</evidence>
<evidence type="ECO:0000313" key="2">
    <source>
        <dbReference type="Proteomes" id="UP000194000"/>
    </source>
</evidence>
<sequence>MCFPLLYRHLVDIGFANGKHFVGRQTVKRSATLGDIENLIEFGKNSVKPIRIFVIRADSKCENTAAAAAAVCPTR</sequence>
<dbReference type="AlphaFoldDB" id="A0A1X1UFG6"/>
<proteinExistence type="predicted"/>
<accession>A0A1X1UFG6</accession>
<reference evidence="1 2" key="1">
    <citation type="submission" date="2016-01" db="EMBL/GenBank/DDBJ databases">
        <title>The new phylogeny of the genus Mycobacterium.</title>
        <authorList>
            <person name="Tarcisio F."/>
            <person name="Conor M."/>
            <person name="Antonella G."/>
            <person name="Elisabetta G."/>
            <person name="Giulia F.S."/>
            <person name="Sara T."/>
            <person name="Anna F."/>
            <person name="Clotilde B."/>
            <person name="Roberto B."/>
            <person name="Veronica D.S."/>
            <person name="Fabio R."/>
            <person name="Monica P."/>
            <person name="Olivier J."/>
            <person name="Enrico T."/>
            <person name="Nicola S."/>
        </authorList>
    </citation>
    <scope>NUCLEOTIDE SEQUENCE [LARGE SCALE GENOMIC DNA]</scope>
    <source>
        <strain evidence="1 2">DSM 45731</strain>
    </source>
</reference>
<keyword evidence="2" id="KW-1185">Reference proteome</keyword>
<gene>
    <name evidence="1" type="ORF">AWC06_03825</name>
</gene>
<organism evidence="1 2">
    <name type="scientific">Mycobacterium fragae</name>
    <dbReference type="NCBI Taxonomy" id="1260918"/>
    <lineage>
        <taxon>Bacteria</taxon>
        <taxon>Bacillati</taxon>
        <taxon>Actinomycetota</taxon>
        <taxon>Actinomycetes</taxon>
        <taxon>Mycobacteriales</taxon>
        <taxon>Mycobacteriaceae</taxon>
        <taxon>Mycobacterium</taxon>
    </lineage>
</organism>
<protein>
    <submittedName>
        <fullName evidence="1">Uncharacterized protein</fullName>
    </submittedName>
</protein>